<dbReference type="GO" id="GO:0005886">
    <property type="term" value="C:plasma membrane"/>
    <property type="evidence" value="ECO:0007669"/>
    <property type="project" value="UniProtKB-SubCell"/>
</dbReference>
<evidence type="ECO:0000313" key="9">
    <source>
        <dbReference type="EMBL" id="RFA37936.1"/>
    </source>
</evidence>
<evidence type="ECO:0000256" key="3">
    <source>
        <dbReference type="ARBA" id="ARBA00022475"/>
    </source>
</evidence>
<evidence type="ECO:0000256" key="5">
    <source>
        <dbReference type="ARBA" id="ARBA00022989"/>
    </source>
</evidence>
<dbReference type="InterPro" id="IPR050622">
    <property type="entry name" value="CPA3_antiporter_subunitB"/>
</dbReference>
<dbReference type="Pfam" id="PF04039">
    <property type="entry name" value="MnhB"/>
    <property type="match status" value="1"/>
</dbReference>
<feature type="domain" description="Na+/H+ antiporter MnhB subunit-related protein" evidence="8">
    <location>
        <begin position="8"/>
        <end position="133"/>
    </location>
</feature>
<dbReference type="Proteomes" id="UP000256763">
    <property type="component" value="Unassembled WGS sequence"/>
</dbReference>
<evidence type="ECO:0000313" key="10">
    <source>
        <dbReference type="Proteomes" id="UP000256763"/>
    </source>
</evidence>
<keyword evidence="5 7" id="KW-1133">Transmembrane helix</keyword>
<dbReference type="PANTHER" id="PTHR33932:SF4">
    <property type="entry name" value="NA(+)_H(+) ANTIPORTER SUBUNIT B"/>
    <property type="match status" value="1"/>
</dbReference>
<evidence type="ECO:0000256" key="6">
    <source>
        <dbReference type="ARBA" id="ARBA00023136"/>
    </source>
</evidence>
<feature type="transmembrane region" description="Helical" evidence="7">
    <location>
        <begin position="72"/>
        <end position="90"/>
    </location>
</feature>
<evidence type="ECO:0000256" key="4">
    <source>
        <dbReference type="ARBA" id="ARBA00022692"/>
    </source>
</evidence>
<sequence>MTSMPSLILSTAARVLLPLLVLFSIFLLLRGHDLPGGGFIGGLVGASGYTLYLFAFDSSAARAALRMDPRTMVGLGLVIATLSGVIGTFVRGEPFFTSQWWEVYVPIFGEMKLSSPLIFDLGVYMVVLGSVMTIVLTLAEAEE</sequence>
<comment type="subcellular location">
    <subcellularLocation>
        <location evidence="1">Cell membrane</location>
        <topology evidence="1">Multi-pass membrane protein</topology>
    </subcellularLocation>
</comment>
<evidence type="ECO:0000256" key="2">
    <source>
        <dbReference type="ARBA" id="ARBA00009425"/>
    </source>
</evidence>
<proteinExistence type="inferred from homology"/>
<protein>
    <submittedName>
        <fullName evidence="9">Na(+)/H(+) antiporter subunit B</fullName>
    </submittedName>
</protein>
<dbReference type="NCBIfam" id="NF009163">
    <property type="entry name" value="PRK12509.1"/>
    <property type="match status" value="1"/>
</dbReference>
<organism evidence="9 10">
    <name type="scientific">Alkalilimnicola ehrlichii</name>
    <dbReference type="NCBI Taxonomy" id="351052"/>
    <lineage>
        <taxon>Bacteria</taxon>
        <taxon>Pseudomonadati</taxon>
        <taxon>Pseudomonadota</taxon>
        <taxon>Gammaproteobacteria</taxon>
        <taxon>Chromatiales</taxon>
        <taxon>Ectothiorhodospiraceae</taxon>
        <taxon>Alkalilimnicola</taxon>
    </lineage>
</organism>
<keyword evidence="4 7" id="KW-0812">Transmembrane</keyword>
<dbReference type="AlphaFoldDB" id="A0A3E0X0W7"/>
<dbReference type="OrthoDB" id="9798859at2"/>
<keyword evidence="3" id="KW-1003">Cell membrane</keyword>
<feature type="transmembrane region" description="Helical" evidence="7">
    <location>
        <begin position="7"/>
        <end position="27"/>
    </location>
</feature>
<reference evidence="10" key="1">
    <citation type="submission" date="2017-05" db="EMBL/GenBank/DDBJ databases">
        <authorList>
            <person name="Sharma S."/>
            <person name="Sidhu C."/>
            <person name="Pinnaka A.K."/>
        </authorList>
    </citation>
    <scope>NUCLEOTIDE SEQUENCE [LARGE SCALE GENOMIC DNA]</scope>
    <source>
        <strain evidence="10">AK93</strain>
    </source>
</reference>
<comment type="caution">
    <text evidence="9">The sequence shown here is derived from an EMBL/GenBank/DDBJ whole genome shotgun (WGS) entry which is preliminary data.</text>
</comment>
<name>A0A3E0X0W7_9GAMM</name>
<dbReference type="EMBL" id="NFZW01000006">
    <property type="protein sequence ID" value="RFA37936.1"/>
    <property type="molecule type" value="Genomic_DNA"/>
</dbReference>
<gene>
    <name evidence="9" type="ORF">CAL65_08465</name>
</gene>
<keyword evidence="6 7" id="KW-0472">Membrane</keyword>
<feature type="transmembrane region" description="Helical" evidence="7">
    <location>
        <begin position="121"/>
        <end position="139"/>
    </location>
</feature>
<evidence type="ECO:0000256" key="7">
    <source>
        <dbReference type="SAM" id="Phobius"/>
    </source>
</evidence>
<dbReference type="PANTHER" id="PTHR33932">
    <property type="entry name" value="NA(+)/H(+) ANTIPORTER SUBUNIT B"/>
    <property type="match status" value="1"/>
</dbReference>
<evidence type="ECO:0000259" key="8">
    <source>
        <dbReference type="Pfam" id="PF04039"/>
    </source>
</evidence>
<comment type="similarity">
    <text evidence="2">Belongs to the CPA3 antiporters (TC 2.A.63) subunit B family.</text>
</comment>
<dbReference type="InterPro" id="IPR007182">
    <property type="entry name" value="MnhB"/>
</dbReference>
<dbReference type="RefSeq" id="WP_116301649.1">
    <property type="nucleotide sequence ID" value="NZ_NFZV01000005.1"/>
</dbReference>
<feature type="transmembrane region" description="Helical" evidence="7">
    <location>
        <begin position="39"/>
        <end position="60"/>
    </location>
</feature>
<accession>A0A3E0X0W7</accession>
<keyword evidence="10" id="KW-1185">Reference proteome</keyword>
<evidence type="ECO:0000256" key="1">
    <source>
        <dbReference type="ARBA" id="ARBA00004651"/>
    </source>
</evidence>